<dbReference type="PROSITE" id="PS00061">
    <property type="entry name" value="ADH_SHORT"/>
    <property type="match status" value="1"/>
</dbReference>
<dbReference type="PROSITE" id="PS51257">
    <property type="entry name" value="PROKAR_LIPOPROTEIN"/>
    <property type="match status" value="1"/>
</dbReference>
<name>A0A8K0G3K3_IGNLU</name>
<evidence type="ECO:0000256" key="3">
    <source>
        <dbReference type="RuleBase" id="RU000363"/>
    </source>
</evidence>
<dbReference type="InterPro" id="IPR036291">
    <property type="entry name" value="NAD(P)-bd_dom_sf"/>
</dbReference>
<dbReference type="FunFam" id="3.40.50.720:FF:000149">
    <property type="entry name" value="15-hydroxyprostaglandin dehydrogenase [NAD(+)]"/>
    <property type="match status" value="1"/>
</dbReference>
<dbReference type="PRINTS" id="PR00081">
    <property type="entry name" value="GDHRDH"/>
</dbReference>
<dbReference type="InterPro" id="IPR002347">
    <property type="entry name" value="SDR_fam"/>
</dbReference>
<accession>A0A8K0G3K3</accession>
<evidence type="ECO:0000256" key="1">
    <source>
        <dbReference type="ARBA" id="ARBA00006484"/>
    </source>
</evidence>
<comment type="similarity">
    <text evidence="1 3">Belongs to the short-chain dehydrogenases/reductases (SDR) family.</text>
</comment>
<dbReference type="OrthoDB" id="417891at2759"/>
<comment type="caution">
    <text evidence="4">The sequence shown here is derived from an EMBL/GenBank/DDBJ whole genome shotgun (WGS) entry which is preliminary data.</text>
</comment>
<dbReference type="PANTHER" id="PTHR44229:SF8">
    <property type="entry name" value="ALCOHOL DEHYDROGENASE-RELATED"/>
    <property type="match status" value="1"/>
</dbReference>
<protein>
    <recommendedName>
        <fullName evidence="6">15-hydroxyprostaglandin dehydrogenase [NAD(+)]-like</fullName>
    </recommendedName>
</protein>
<organism evidence="4 5">
    <name type="scientific">Ignelater luminosus</name>
    <name type="common">Cucubano</name>
    <name type="synonym">Pyrophorus luminosus</name>
    <dbReference type="NCBI Taxonomy" id="2038154"/>
    <lineage>
        <taxon>Eukaryota</taxon>
        <taxon>Metazoa</taxon>
        <taxon>Ecdysozoa</taxon>
        <taxon>Arthropoda</taxon>
        <taxon>Hexapoda</taxon>
        <taxon>Insecta</taxon>
        <taxon>Pterygota</taxon>
        <taxon>Neoptera</taxon>
        <taxon>Endopterygota</taxon>
        <taxon>Coleoptera</taxon>
        <taxon>Polyphaga</taxon>
        <taxon>Elateriformia</taxon>
        <taxon>Elateroidea</taxon>
        <taxon>Elateridae</taxon>
        <taxon>Agrypninae</taxon>
        <taxon>Pyrophorini</taxon>
        <taxon>Ignelater</taxon>
    </lineage>
</organism>
<dbReference type="EMBL" id="VTPC01085032">
    <property type="protein sequence ID" value="KAF2887127.1"/>
    <property type="molecule type" value="Genomic_DNA"/>
</dbReference>
<dbReference type="InterPro" id="IPR020904">
    <property type="entry name" value="Sc_DH/Rdtase_CS"/>
</dbReference>
<dbReference type="AlphaFoldDB" id="A0A8K0G3K3"/>
<reference evidence="4" key="1">
    <citation type="submission" date="2019-08" db="EMBL/GenBank/DDBJ databases">
        <title>The genome of the North American firefly Photinus pyralis.</title>
        <authorList>
            <consortium name="Photinus pyralis genome working group"/>
            <person name="Fallon T.R."/>
            <person name="Sander Lower S.E."/>
            <person name="Weng J.-K."/>
        </authorList>
    </citation>
    <scope>NUCLEOTIDE SEQUENCE</scope>
    <source>
        <strain evidence="4">TRF0915ILg1</strain>
        <tissue evidence="4">Whole body</tissue>
    </source>
</reference>
<sequence>MYDLNGKSILVTGGASGIGFGCVREILRVGARAATILDIDEKGGKTAVEILTREFGPNRLIFIKADVTKRDEFEDAFKKSLETWKSIDILINNAAICNDSQWDHEIILNTHSVVQGTLLGLQYMGKDKGGKGGVIVNVSSIACFGGEAVMPVYTGTKHFVTGFSRSLGTSYHYNRTGVRIVVVCPGCTDTPLISQLHQSDTTFLFPQLKQLYEKVAKSFIKQSVVKLAEGVVTCIRNGENGSVWVSENDEPAYEIEIPERKSLQK</sequence>
<dbReference type="Proteomes" id="UP000801492">
    <property type="component" value="Unassembled WGS sequence"/>
</dbReference>
<dbReference type="GO" id="GO:0016616">
    <property type="term" value="F:oxidoreductase activity, acting on the CH-OH group of donors, NAD or NADP as acceptor"/>
    <property type="evidence" value="ECO:0007669"/>
    <property type="project" value="TreeGrafter"/>
</dbReference>
<dbReference type="GO" id="GO:0005737">
    <property type="term" value="C:cytoplasm"/>
    <property type="evidence" value="ECO:0007669"/>
    <property type="project" value="TreeGrafter"/>
</dbReference>
<dbReference type="Pfam" id="PF00106">
    <property type="entry name" value="adh_short"/>
    <property type="match status" value="1"/>
</dbReference>
<keyword evidence="2" id="KW-0560">Oxidoreductase</keyword>
<evidence type="ECO:0000313" key="4">
    <source>
        <dbReference type="EMBL" id="KAF2887127.1"/>
    </source>
</evidence>
<keyword evidence="5" id="KW-1185">Reference proteome</keyword>
<dbReference type="Gene3D" id="3.40.50.720">
    <property type="entry name" value="NAD(P)-binding Rossmann-like Domain"/>
    <property type="match status" value="1"/>
</dbReference>
<evidence type="ECO:0000313" key="5">
    <source>
        <dbReference type="Proteomes" id="UP000801492"/>
    </source>
</evidence>
<dbReference type="SUPFAM" id="SSF51735">
    <property type="entry name" value="NAD(P)-binding Rossmann-fold domains"/>
    <property type="match status" value="1"/>
</dbReference>
<gene>
    <name evidence="4" type="ORF">ILUMI_19046</name>
</gene>
<proteinExistence type="inferred from homology"/>
<dbReference type="PANTHER" id="PTHR44229">
    <property type="entry name" value="15-HYDROXYPROSTAGLANDIN DEHYDROGENASE [NAD(+)]"/>
    <property type="match status" value="1"/>
</dbReference>
<evidence type="ECO:0000256" key="2">
    <source>
        <dbReference type="ARBA" id="ARBA00023002"/>
    </source>
</evidence>
<evidence type="ECO:0008006" key="6">
    <source>
        <dbReference type="Google" id="ProtNLM"/>
    </source>
</evidence>
<dbReference type="PRINTS" id="PR00080">
    <property type="entry name" value="SDRFAMILY"/>
</dbReference>